<keyword evidence="5" id="KW-1185">Reference proteome</keyword>
<name>A0ABW1UQK9_9LACO</name>
<dbReference type="RefSeq" id="WP_225422155.1">
    <property type="nucleotide sequence ID" value="NZ_JBHSSM010000017.1"/>
</dbReference>
<organism evidence="4 5">
    <name type="scientific">Lapidilactobacillus achengensis</name>
    <dbReference type="NCBI Taxonomy" id="2486000"/>
    <lineage>
        <taxon>Bacteria</taxon>
        <taxon>Bacillati</taxon>
        <taxon>Bacillota</taxon>
        <taxon>Bacilli</taxon>
        <taxon>Lactobacillales</taxon>
        <taxon>Lactobacillaceae</taxon>
        <taxon>Lapidilactobacillus</taxon>
    </lineage>
</organism>
<comment type="caution">
    <text evidence="4">The sequence shown here is derived from an EMBL/GenBank/DDBJ whole genome shotgun (WGS) entry which is preliminary data.</text>
</comment>
<dbReference type="EMBL" id="JBHSSM010000017">
    <property type="protein sequence ID" value="MFC6315343.1"/>
    <property type="molecule type" value="Genomic_DNA"/>
</dbReference>
<proteinExistence type="predicted"/>
<dbReference type="NCBIfam" id="NF033551">
    <property type="entry name" value="transpos_IS1182"/>
    <property type="match status" value="1"/>
</dbReference>
<gene>
    <name evidence="4" type="ORF">ACFQHW_07195</name>
</gene>
<evidence type="ECO:0000313" key="4">
    <source>
        <dbReference type="EMBL" id="MFC6315343.1"/>
    </source>
</evidence>
<evidence type="ECO:0000259" key="3">
    <source>
        <dbReference type="Pfam" id="PF05598"/>
    </source>
</evidence>
<evidence type="ECO:0000313" key="5">
    <source>
        <dbReference type="Proteomes" id="UP001596310"/>
    </source>
</evidence>
<keyword evidence="1" id="KW-0175">Coiled coil</keyword>
<reference evidence="5" key="1">
    <citation type="journal article" date="2019" name="Int. J. Syst. Evol. Microbiol.">
        <title>The Global Catalogue of Microorganisms (GCM) 10K type strain sequencing project: providing services to taxonomists for standard genome sequencing and annotation.</title>
        <authorList>
            <consortium name="The Broad Institute Genomics Platform"/>
            <consortium name="The Broad Institute Genome Sequencing Center for Infectious Disease"/>
            <person name="Wu L."/>
            <person name="Ma J."/>
        </authorList>
    </citation>
    <scope>NUCLEOTIDE SEQUENCE [LARGE SCALE GENOMIC DNA]</scope>
    <source>
        <strain evidence="5">CCM 8897</strain>
    </source>
</reference>
<dbReference type="Pfam" id="PF05598">
    <property type="entry name" value="DUF772"/>
    <property type="match status" value="1"/>
</dbReference>
<dbReference type="InterPro" id="IPR047629">
    <property type="entry name" value="IS1182_transpos"/>
</dbReference>
<dbReference type="Pfam" id="PF01609">
    <property type="entry name" value="DDE_Tnp_1"/>
    <property type="match status" value="1"/>
</dbReference>
<dbReference type="InterPro" id="IPR002559">
    <property type="entry name" value="Transposase_11"/>
</dbReference>
<accession>A0ABW1UQK9</accession>
<dbReference type="PANTHER" id="PTHR33408">
    <property type="entry name" value="TRANSPOSASE"/>
    <property type="match status" value="1"/>
</dbReference>
<evidence type="ECO:0000259" key="2">
    <source>
        <dbReference type="Pfam" id="PF01609"/>
    </source>
</evidence>
<feature type="domain" description="Transposase IS4-like" evidence="2">
    <location>
        <begin position="251"/>
        <end position="495"/>
    </location>
</feature>
<feature type="domain" description="Transposase InsH N-terminal" evidence="3">
    <location>
        <begin position="3"/>
        <end position="91"/>
    </location>
</feature>
<protein>
    <submittedName>
        <fullName evidence="4">IS1182 family transposase</fullName>
    </submittedName>
</protein>
<sequence>MKVNDQHVVRIISLFVDSIPDDLIPQRVNAQRGQRPYDPRLLLKMLLFGYLRNVTSASKLREMAEENIPMKWLIGDPDVTPSARTINRFRSSNTAATLIKQMFLHFRFMLQQLNLITDEALFIDGTKILADANKYSFVWRASVERYEPILDQKANELFDELIQNNINLNVDADDPDILNKMKSAASQLEQKVAELTTAIDSEAVKPGGSPNKRLRRKYKHYLHTLKKDLIPRKTKYVEARHLFGDRNSFSKTDHDATFMRMKEDPMMNGQLKPGYNVQIGTQCQYVLYYYVCQRPTDQRTLVPFLEQVDHHFNYIVADAGYGSESNYDYVIDEYGGIPLIPYTMYLKELSRKYRKDMSKRQNWLYEKTLDRYTDDHGVQFEKHRDYYRTDKYGTTRHFVEYTAVNADTPELYYYANTDGGNLRRISVNPHWEDLKNSVKSNLSADKTASIFAKRKFEVEPVFGNIKTNMNFMRFSVRGKRATNNEMGLVFMAANLKKLTKSLLSNDNLLAKFERFMALYLCTPKIDLAEKKKKDRTFPRKTECSIVFIFRLAIMAEPLFA</sequence>
<dbReference type="InterPro" id="IPR008490">
    <property type="entry name" value="Transposase_InsH_N"/>
</dbReference>
<dbReference type="PANTHER" id="PTHR33408:SF2">
    <property type="entry name" value="TRANSPOSASE DDE DOMAIN-CONTAINING PROTEIN"/>
    <property type="match status" value="1"/>
</dbReference>
<evidence type="ECO:0000256" key="1">
    <source>
        <dbReference type="SAM" id="Coils"/>
    </source>
</evidence>
<feature type="coiled-coil region" evidence="1">
    <location>
        <begin position="178"/>
        <end position="205"/>
    </location>
</feature>
<dbReference type="Proteomes" id="UP001596310">
    <property type="component" value="Unassembled WGS sequence"/>
</dbReference>